<comment type="caution">
    <text evidence="1">The sequence shown here is derived from an EMBL/GenBank/DDBJ whole genome shotgun (WGS) entry which is preliminary data.</text>
</comment>
<gene>
    <name evidence="1" type="ORF">PGIGA_G00247380</name>
</gene>
<dbReference type="EMBL" id="CM040461">
    <property type="protein sequence ID" value="MCI4381070.1"/>
    <property type="molecule type" value="Genomic_DNA"/>
</dbReference>
<proteinExistence type="predicted"/>
<evidence type="ECO:0000313" key="1">
    <source>
        <dbReference type="EMBL" id="MCI4381070.1"/>
    </source>
</evidence>
<dbReference type="Proteomes" id="UP000829447">
    <property type="component" value="Linkage Group LG8"/>
</dbReference>
<keyword evidence="2" id="KW-1185">Reference proteome</keyword>
<reference evidence="1 2" key="1">
    <citation type="journal article" date="2022" name="bioRxiv">
        <title>An ancient truncated duplication of the anti-Mullerian hormone receptor type 2 gene is a potential conserved master sex determinant in the Pangasiidae catfish family.</title>
        <authorList>
            <person name="Wen M."/>
            <person name="Pan Q."/>
            <person name="Jouanno E."/>
            <person name="Montfort J."/>
            <person name="Zahm M."/>
            <person name="Cabau C."/>
            <person name="Klopp C."/>
            <person name="Iampietro C."/>
            <person name="Roques C."/>
            <person name="Bouchez O."/>
            <person name="Castinel A."/>
            <person name="Donnadieu C."/>
            <person name="Parrinello H."/>
            <person name="Poncet C."/>
            <person name="Belmonte E."/>
            <person name="Gautier V."/>
            <person name="Avarre J.-C."/>
            <person name="Dugue R."/>
            <person name="Gustiano R."/>
            <person name="Ha T.T.T."/>
            <person name="Campet M."/>
            <person name="Sriphairoj K."/>
            <person name="Ribolli J."/>
            <person name="de Almeida F.L."/>
            <person name="Desvignes T."/>
            <person name="Postlethwait J.H."/>
            <person name="Bucao C.F."/>
            <person name="Robinson-Rechavi M."/>
            <person name="Bobe J."/>
            <person name="Herpin A."/>
            <person name="Guiguen Y."/>
        </authorList>
    </citation>
    <scope>NUCLEOTIDE SEQUENCE [LARGE SCALE GENOMIC DNA]</scope>
    <source>
        <strain evidence="1">YG-Dec2019</strain>
    </source>
</reference>
<name>A0ACC5WQZ0_PANGG</name>
<sequence>MDEIRPLLPQRQESMEGPSPNLMPRHGELIPTPCGPIKKWSELQCFVKVYFCFTLISMLALLIITIVNIAKESWKEGEDDDLSVSLIQLVGILFCVYYIARGVLQENRQELIIFGVCVVVVMVRSVVNFSVLKKKEILLMVRFVCIICVGVVHVICASLLILRSNMMAFRVGGALESLQKQYRLLNLCFSMVTFDLQAQLCLCILILTSGPSVSRTHTIILGIGVGWAIITAVTGAISVLKEVKPLVWIFILLNLPQLAYFIYLLYTIVSDWGQSETYILEAASITGCVISVTIKCVLFWGLFHLYRSFGQGLRERMFAADKQEG</sequence>
<protein>
    <submittedName>
        <fullName evidence="1">Uncharacterized protein</fullName>
    </submittedName>
</protein>
<evidence type="ECO:0000313" key="2">
    <source>
        <dbReference type="Proteomes" id="UP000829447"/>
    </source>
</evidence>
<organism evidence="1 2">
    <name type="scientific">Pangasianodon gigas</name>
    <name type="common">Mekong giant catfish</name>
    <name type="synonym">Pangasius gigas</name>
    <dbReference type="NCBI Taxonomy" id="30993"/>
    <lineage>
        <taxon>Eukaryota</taxon>
        <taxon>Metazoa</taxon>
        <taxon>Chordata</taxon>
        <taxon>Craniata</taxon>
        <taxon>Vertebrata</taxon>
        <taxon>Euteleostomi</taxon>
        <taxon>Actinopterygii</taxon>
        <taxon>Neopterygii</taxon>
        <taxon>Teleostei</taxon>
        <taxon>Ostariophysi</taxon>
        <taxon>Siluriformes</taxon>
        <taxon>Pangasiidae</taxon>
        <taxon>Pangasianodon</taxon>
    </lineage>
</organism>
<accession>A0ACC5WQZ0</accession>